<name>A0A068RYM2_9FUNG</name>
<sequence length="69" mass="7642">MDRQVSTITTTAIQSRASQVVLPISSGAPKRKVQRNETYGACCCGWSRITSTLFVSPILWEGNRLLFPL</sequence>
<gene>
    <name evidence="1" type="ORF">LCOR_05931.1</name>
</gene>
<proteinExistence type="predicted"/>
<comment type="caution">
    <text evidence="1">The sequence shown here is derived from an EMBL/GenBank/DDBJ whole genome shotgun (WGS) entry which is preliminary data.</text>
</comment>
<evidence type="ECO:0000313" key="1">
    <source>
        <dbReference type="EMBL" id="CDH54712.1"/>
    </source>
</evidence>
<organism evidence="1 2">
    <name type="scientific">Lichtheimia corymbifera JMRC:FSU:9682</name>
    <dbReference type="NCBI Taxonomy" id="1263082"/>
    <lineage>
        <taxon>Eukaryota</taxon>
        <taxon>Fungi</taxon>
        <taxon>Fungi incertae sedis</taxon>
        <taxon>Mucoromycota</taxon>
        <taxon>Mucoromycotina</taxon>
        <taxon>Mucoromycetes</taxon>
        <taxon>Mucorales</taxon>
        <taxon>Lichtheimiaceae</taxon>
        <taxon>Lichtheimia</taxon>
    </lineage>
</organism>
<accession>A0A068RYM2</accession>
<dbReference type="AlphaFoldDB" id="A0A068RYM2"/>
<dbReference type="Proteomes" id="UP000027586">
    <property type="component" value="Unassembled WGS sequence"/>
</dbReference>
<reference evidence="1" key="1">
    <citation type="submission" date="2013-08" db="EMBL/GenBank/DDBJ databases">
        <title>Gene expansion shapes genome architecture in the human pathogen Lichtheimia corymbifera: an evolutionary genomics analysis in the ancient terrestrial Mucorales (Mucoromycotina).</title>
        <authorList>
            <person name="Schwartze V.U."/>
            <person name="Winter S."/>
            <person name="Shelest E."/>
            <person name="Marcet-Houben M."/>
            <person name="Horn F."/>
            <person name="Wehner S."/>
            <person name="Hoffmann K."/>
            <person name="Riege K."/>
            <person name="Sammeth M."/>
            <person name="Nowrousian M."/>
            <person name="Valiante V."/>
            <person name="Linde J."/>
            <person name="Jacobsen I.D."/>
            <person name="Marz M."/>
            <person name="Brakhage A.A."/>
            <person name="Gabaldon T."/>
            <person name="Bocker S."/>
            <person name="Voigt K."/>
        </authorList>
    </citation>
    <scope>NUCLEOTIDE SEQUENCE [LARGE SCALE GENOMIC DNA]</scope>
    <source>
        <strain evidence="1">FSU 9682</strain>
    </source>
</reference>
<protein>
    <submittedName>
        <fullName evidence="1">Uncharacterized protein</fullName>
    </submittedName>
</protein>
<evidence type="ECO:0000313" key="2">
    <source>
        <dbReference type="Proteomes" id="UP000027586"/>
    </source>
</evidence>
<dbReference type="VEuPathDB" id="FungiDB:LCOR_05931.1"/>
<keyword evidence="2" id="KW-1185">Reference proteome</keyword>
<dbReference type="EMBL" id="CBTN010000024">
    <property type="protein sequence ID" value="CDH54712.1"/>
    <property type="molecule type" value="Genomic_DNA"/>
</dbReference>